<gene>
    <name evidence="7" type="ORF">WM40_15515</name>
</gene>
<evidence type="ECO:0000259" key="6">
    <source>
        <dbReference type="Pfam" id="PF07655"/>
    </source>
</evidence>
<evidence type="ECO:0000256" key="3">
    <source>
        <dbReference type="ARBA" id="ARBA00023136"/>
    </source>
</evidence>
<dbReference type="RefSeq" id="WP_046153340.1">
    <property type="nucleotide sequence ID" value="NZ_CADFGU010000012.1"/>
</dbReference>
<dbReference type="GO" id="GO:0019867">
    <property type="term" value="C:outer membrane"/>
    <property type="evidence" value="ECO:0007669"/>
    <property type="project" value="InterPro"/>
</dbReference>
<feature type="domain" description="Secretin N-terminal" evidence="6">
    <location>
        <begin position="205"/>
        <end position="306"/>
    </location>
</feature>
<dbReference type="InterPro" id="IPR004846">
    <property type="entry name" value="T2SS/T3SS_dom"/>
</dbReference>
<feature type="domain" description="Type II/III secretion system secretin-like" evidence="5">
    <location>
        <begin position="404"/>
        <end position="541"/>
    </location>
</feature>
<name>A0A0F5JYL8_9BURK</name>
<feature type="region of interest" description="Disordered" evidence="4">
    <location>
        <begin position="248"/>
        <end position="270"/>
    </location>
</feature>
<dbReference type="Pfam" id="PF00263">
    <property type="entry name" value="Secretin"/>
    <property type="match status" value="1"/>
</dbReference>
<proteinExistence type="predicted"/>
<dbReference type="InterPro" id="IPR013359">
    <property type="entry name" value="Pilus_4B_PilN"/>
</dbReference>
<dbReference type="EMBL" id="LAQU01000016">
    <property type="protein sequence ID" value="KKB62775.1"/>
    <property type="molecule type" value="Genomic_DNA"/>
</dbReference>
<dbReference type="PROSITE" id="PS51257">
    <property type="entry name" value="PROKAR_LIPOPROTEIN"/>
    <property type="match status" value="1"/>
</dbReference>
<organism evidence="7 8">
    <name type="scientific">Robbsia andropogonis</name>
    <dbReference type="NCBI Taxonomy" id="28092"/>
    <lineage>
        <taxon>Bacteria</taxon>
        <taxon>Pseudomonadati</taxon>
        <taxon>Pseudomonadota</taxon>
        <taxon>Betaproteobacteria</taxon>
        <taxon>Burkholderiales</taxon>
        <taxon>Burkholderiaceae</taxon>
        <taxon>Robbsia</taxon>
    </lineage>
</organism>
<dbReference type="InterPro" id="IPR011514">
    <property type="entry name" value="Secretin_N_2"/>
</dbReference>
<evidence type="ECO:0000259" key="5">
    <source>
        <dbReference type="Pfam" id="PF00263"/>
    </source>
</evidence>
<comment type="caution">
    <text evidence="7">The sequence shown here is derived from an EMBL/GenBank/DDBJ whole genome shotgun (WGS) entry which is preliminary data.</text>
</comment>
<evidence type="ECO:0000313" key="8">
    <source>
        <dbReference type="Proteomes" id="UP000033618"/>
    </source>
</evidence>
<accession>A0A0F5JYL8</accession>
<dbReference type="Proteomes" id="UP000033618">
    <property type="component" value="Unassembled WGS sequence"/>
</dbReference>
<evidence type="ECO:0000256" key="2">
    <source>
        <dbReference type="ARBA" id="ARBA00022729"/>
    </source>
</evidence>
<feature type="compositionally biased region" description="Gly residues" evidence="4">
    <location>
        <begin position="248"/>
        <end position="261"/>
    </location>
</feature>
<evidence type="ECO:0000256" key="4">
    <source>
        <dbReference type="SAM" id="MobiDB-lite"/>
    </source>
</evidence>
<keyword evidence="2" id="KW-0732">Signal</keyword>
<evidence type="ECO:0000256" key="1">
    <source>
        <dbReference type="ARBA" id="ARBA00004370"/>
    </source>
</evidence>
<sequence length="574" mass="58963">MARMACVSFVLSGALVGCTGLQQRLSNDVDADHAQSEGMLEAARHGDVHPGTSPDGVVVRQGLWLSGKPIKLQRTESLPPIFSEPVTFDRDVASVQQFAQRISQLTHLPTRVAPSALQGSDGGARANAGVPVQGAKLPPLPPGMGGDTGALSSSAPGNDAYGYGGTVHIAYRHGDLQGLLDAAATRFGLSWKYADGAVVFYLTDTRTFQVDAIPGDASINANVMSGASSDSGGGNGAGGNSGSGGYGSGGAMTSGSGGNGNGQSSVTSNNTANTVVNSTLSVYSSLRASIQAMLSRRGTVVTSPATGTITVTDTPDVLARVGSFMDEANQSLSKQVLINVTVLSVTLSSEDNYGINWNAVYQALGSAFSLSGGFASTVSNPVSLSANVISPRSRASGTASMISALSQQGKVRRKTSASITTLNNQPVPVQVATQQGYLASVSTTATLNVGTQTSLTPGTVTTGFNMTLLPHVLDDGTVLMQFYTNISSLSSLTTVSSGNEQIQTPEVATRNFLQRVSMKSGETLVLSGYEGTDDNLTRQGVGRPENYALGGGYDASRSREVIVILITPVTMNGA</sequence>
<reference evidence="7 8" key="1">
    <citation type="submission" date="2015-03" db="EMBL/GenBank/DDBJ databases">
        <title>Draft Genome Sequence of Burkholderia andropogonis type strain ICMP2807, isolated from Sorghum bicolor.</title>
        <authorList>
            <person name="Lopes-Santos L."/>
            <person name="Castro D.B."/>
            <person name="Ottoboni L.M."/>
            <person name="Park D."/>
            <person name="Weirc B.S."/>
            <person name="Destefano S.A."/>
        </authorList>
    </citation>
    <scope>NUCLEOTIDE SEQUENCE [LARGE SCALE GENOMIC DNA]</scope>
    <source>
        <strain evidence="7 8">ICMP2807</strain>
    </source>
</reference>
<dbReference type="STRING" id="28092.WM40_15515"/>
<dbReference type="InterPro" id="IPR050810">
    <property type="entry name" value="Bact_Secretion_Sys_Channel"/>
</dbReference>
<dbReference type="PANTHER" id="PTHR30332">
    <property type="entry name" value="PROBABLE GENERAL SECRETION PATHWAY PROTEIN D"/>
    <property type="match status" value="1"/>
</dbReference>
<dbReference type="Pfam" id="PF07655">
    <property type="entry name" value="Secretin_N_2"/>
    <property type="match status" value="1"/>
</dbReference>
<keyword evidence="8" id="KW-1185">Reference proteome</keyword>
<dbReference type="PANTHER" id="PTHR30332:SF24">
    <property type="entry name" value="SECRETIN GSPD-RELATED"/>
    <property type="match status" value="1"/>
</dbReference>
<dbReference type="NCBIfam" id="TIGR02520">
    <property type="entry name" value="pilus_B_mal_scr"/>
    <property type="match status" value="1"/>
</dbReference>
<comment type="subcellular location">
    <subcellularLocation>
        <location evidence="1">Membrane</location>
    </subcellularLocation>
</comment>
<protein>
    <submittedName>
        <fullName evidence="7">Secretin</fullName>
    </submittedName>
</protein>
<dbReference type="GO" id="GO:0009297">
    <property type="term" value="P:pilus assembly"/>
    <property type="evidence" value="ECO:0007669"/>
    <property type="project" value="InterPro"/>
</dbReference>
<dbReference type="GO" id="GO:0009306">
    <property type="term" value="P:protein secretion"/>
    <property type="evidence" value="ECO:0007669"/>
    <property type="project" value="InterPro"/>
</dbReference>
<keyword evidence="3" id="KW-0472">Membrane</keyword>
<dbReference type="PATRIC" id="fig|28092.6.peg.3663"/>
<dbReference type="AlphaFoldDB" id="A0A0F5JYL8"/>
<evidence type="ECO:0000313" key="7">
    <source>
        <dbReference type="EMBL" id="KKB62775.1"/>
    </source>
</evidence>